<dbReference type="UniPathway" id="UPA00996">
    <property type="reaction ID" value="UER00366"/>
</dbReference>
<dbReference type="EMBL" id="AFGF01000005">
    <property type="protein sequence ID" value="EGO65948.1"/>
    <property type="molecule type" value="Genomic_DNA"/>
</dbReference>
<dbReference type="PIRSF" id="PIRSF000723">
    <property type="entry name" value="Carbamate_kin"/>
    <property type="match status" value="1"/>
</dbReference>
<comment type="similarity">
    <text evidence="2 9">Belongs to the carbamate kinase family.</text>
</comment>
<accession>F7NDB6</accession>
<keyword evidence="4" id="KW-0056">Arginine metabolism</keyword>
<dbReference type="InterPro" id="IPR001048">
    <property type="entry name" value="Asp/Glu/Uridylate_kinase"/>
</dbReference>
<evidence type="ECO:0000256" key="8">
    <source>
        <dbReference type="NCBIfam" id="TIGR00746"/>
    </source>
</evidence>
<dbReference type="RefSeq" id="WP_004091583.1">
    <property type="nucleotide sequence ID" value="NZ_AFGF01000005.1"/>
</dbReference>
<dbReference type="PANTHER" id="PTHR30409">
    <property type="entry name" value="CARBAMATE KINASE"/>
    <property type="match status" value="1"/>
</dbReference>
<dbReference type="STRING" id="1009370.ALO_00115"/>
<comment type="caution">
    <text evidence="11">The sequence shown here is derived from an EMBL/GenBank/DDBJ whole genome shotgun (WGS) entry which is preliminary data.</text>
</comment>
<reference evidence="11 12" key="1">
    <citation type="journal article" date="2011" name="EMBO J.">
        <title>Structural diversity of bacterial flagellar motors.</title>
        <authorList>
            <person name="Chen S."/>
            <person name="Beeby M."/>
            <person name="Murphy G.E."/>
            <person name="Leadbetter J.R."/>
            <person name="Hendrixson D.R."/>
            <person name="Briegel A."/>
            <person name="Li Z."/>
            <person name="Shi J."/>
            <person name="Tocheva E.I."/>
            <person name="Muller A."/>
            <person name="Dobro M.J."/>
            <person name="Jensen G.J."/>
        </authorList>
    </citation>
    <scope>NUCLEOTIDE SEQUENCE [LARGE SCALE GENOMIC DNA]</scope>
    <source>
        <strain evidence="11 12">DSM 6540</strain>
    </source>
</reference>
<dbReference type="GO" id="GO:0008804">
    <property type="term" value="F:carbamate kinase activity"/>
    <property type="evidence" value="ECO:0007669"/>
    <property type="project" value="UniProtKB-UniRule"/>
</dbReference>
<name>F7NDB6_9FIRM</name>
<feature type="domain" description="Aspartate/glutamate/uridylate kinase" evidence="10">
    <location>
        <begin position="3"/>
        <end position="298"/>
    </location>
</feature>
<dbReference type="AlphaFoldDB" id="F7NDB6"/>
<dbReference type="Pfam" id="PF00696">
    <property type="entry name" value="AA_kinase"/>
    <property type="match status" value="1"/>
</dbReference>
<evidence type="ECO:0000313" key="12">
    <source>
        <dbReference type="Proteomes" id="UP000003240"/>
    </source>
</evidence>
<dbReference type="GO" id="GO:0005829">
    <property type="term" value="C:cytosol"/>
    <property type="evidence" value="ECO:0007669"/>
    <property type="project" value="TreeGrafter"/>
</dbReference>
<dbReference type="OrthoDB" id="9766717at2"/>
<dbReference type="Proteomes" id="UP000003240">
    <property type="component" value="Unassembled WGS sequence"/>
</dbReference>
<evidence type="ECO:0000256" key="1">
    <source>
        <dbReference type="ARBA" id="ARBA00005118"/>
    </source>
</evidence>
<evidence type="ECO:0000256" key="4">
    <source>
        <dbReference type="ARBA" id="ARBA00022503"/>
    </source>
</evidence>
<comment type="pathway">
    <text evidence="1">Metabolic intermediate metabolism; carbamoyl phosphate degradation; CO(2) and NH(3) from carbamoyl phosphate: step 1/1.</text>
</comment>
<evidence type="ECO:0000256" key="3">
    <source>
        <dbReference type="ARBA" id="ARBA00013070"/>
    </source>
</evidence>
<dbReference type="GO" id="GO:0019546">
    <property type="term" value="P:L-arginine deiminase pathway"/>
    <property type="evidence" value="ECO:0007669"/>
    <property type="project" value="TreeGrafter"/>
</dbReference>
<evidence type="ECO:0000259" key="10">
    <source>
        <dbReference type="Pfam" id="PF00696"/>
    </source>
</evidence>
<evidence type="ECO:0000256" key="5">
    <source>
        <dbReference type="ARBA" id="ARBA00022679"/>
    </source>
</evidence>
<protein>
    <recommendedName>
        <fullName evidence="3 8">Carbamate kinase</fullName>
    </recommendedName>
</protein>
<evidence type="ECO:0000256" key="9">
    <source>
        <dbReference type="PIRNR" id="PIRNR000723"/>
    </source>
</evidence>
<dbReference type="NCBIfam" id="TIGR00746">
    <property type="entry name" value="arcC"/>
    <property type="match status" value="1"/>
</dbReference>
<dbReference type="InterPro" id="IPR003964">
    <property type="entry name" value="Carb_kinase"/>
</dbReference>
<dbReference type="PANTHER" id="PTHR30409:SF1">
    <property type="entry name" value="CARBAMATE KINASE-RELATED"/>
    <property type="match status" value="1"/>
</dbReference>
<gene>
    <name evidence="11" type="ORF">ALO_00115</name>
</gene>
<evidence type="ECO:0000313" key="11">
    <source>
        <dbReference type="EMBL" id="EGO65948.1"/>
    </source>
</evidence>
<evidence type="ECO:0000256" key="6">
    <source>
        <dbReference type="ARBA" id="ARBA00022777"/>
    </source>
</evidence>
<dbReference type="FunFam" id="3.40.1160.10:FF:000007">
    <property type="entry name" value="Carbamate kinase"/>
    <property type="match status" value="1"/>
</dbReference>
<keyword evidence="6 9" id="KW-0418">Kinase</keyword>
<dbReference type="InterPro" id="IPR036393">
    <property type="entry name" value="AceGlu_kinase-like_sf"/>
</dbReference>
<proteinExistence type="inferred from homology"/>
<sequence>MGKKVVIAIGGNSLIQDDSRQKVEDQYQAVCETAKHIAGMVAQGYDVIVTHGNGPQVGFILRRSEIAQQVASMHAVPLFICGADTQGAIGYQIQQALDNEFAKRGLAKKAIAVVTQVVVDPHDAAFQKPTKPIGSFYTQEQAAAIQQDHPDWVMVSDAGRGYRRVVASPQPQEIVEKDIIAGLIQSGYCVVGVGGGGIPVVRNADGTLTGVDAVIDKDFASSLLASEIGADVLIISTGVEKVCLNFGRPNQTTLDTVSLSQLKQYAAENHFAPGSMLPKIQAIIRFLEKGGKKAIITNPESLEKAIAGQTGTHIRA</sequence>
<comment type="catalytic activity">
    <reaction evidence="7">
        <text>hydrogencarbonate + NH4(+) + ATP = carbamoyl phosphate + ADP + H2O + H(+)</text>
        <dbReference type="Rhea" id="RHEA:10152"/>
        <dbReference type="ChEBI" id="CHEBI:15377"/>
        <dbReference type="ChEBI" id="CHEBI:15378"/>
        <dbReference type="ChEBI" id="CHEBI:17544"/>
        <dbReference type="ChEBI" id="CHEBI:28938"/>
        <dbReference type="ChEBI" id="CHEBI:30616"/>
        <dbReference type="ChEBI" id="CHEBI:58228"/>
        <dbReference type="ChEBI" id="CHEBI:456216"/>
        <dbReference type="EC" id="2.7.2.2"/>
    </reaction>
</comment>
<evidence type="ECO:0000256" key="2">
    <source>
        <dbReference type="ARBA" id="ARBA00011066"/>
    </source>
</evidence>
<dbReference type="CDD" id="cd04235">
    <property type="entry name" value="AAK_CK"/>
    <property type="match status" value="1"/>
</dbReference>
<dbReference type="NCBIfam" id="NF009007">
    <property type="entry name" value="PRK12352.1"/>
    <property type="match status" value="1"/>
</dbReference>
<dbReference type="PRINTS" id="PR01469">
    <property type="entry name" value="CARBMTKINASE"/>
</dbReference>
<keyword evidence="12" id="KW-1185">Reference proteome</keyword>
<dbReference type="Gene3D" id="3.40.1160.10">
    <property type="entry name" value="Acetylglutamate kinase-like"/>
    <property type="match status" value="1"/>
</dbReference>
<dbReference type="SUPFAM" id="SSF53633">
    <property type="entry name" value="Carbamate kinase-like"/>
    <property type="match status" value="1"/>
</dbReference>
<evidence type="ECO:0000256" key="7">
    <source>
        <dbReference type="ARBA" id="ARBA00048467"/>
    </source>
</evidence>
<dbReference type="eggNOG" id="COG0549">
    <property type="taxonomic scope" value="Bacteria"/>
</dbReference>
<organism evidence="11 12">
    <name type="scientific">Acetonema longum DSM 6540</name>
    <dbReference type="NCBI Taxonomy" id="1009370"/>
    <lineage>
        <taxon>Bacteria</taxon>
        <taxon>Bacillati</taxon>
        <taxon>Bacillota</taxon>
        <taxon>Negativicutes</taxon>
        <taxon>Acetonemataceae</taxon>
        <taxon>Acetonema</taxon>
    </lineage>
</organism>
<keyword evidence="5 9" id="KW-0808">Transferase</keyword>